<reference evidence="3" key="1">
    <citation type="journal article" date="2015" name="BMC Genomics">
        <title>Genomic and transcriptomic analysis of the endophytic fungus Pestalotiopsis fici reveals its lifestyle and high potential for synthesis of natural products.</title>
        <authorList>
            <person name="Wang X."/>
            <person name="Zhang X."/>
            <person name="Liu L."/>
            <person name="Xiang M."/>
            <person name="Wang W."/>
            <person name="Sun X."/>
            <person name="Che Y."/>
            <person name="Guo L."/>
            <person name="Liu G."/>
            <person name="Guo L."/>
            <person name="Wang C."/>
            <person name="Yin W.B."/>
            <person name="Stadler M."/>
            <person name="Zhang X."/>
            <person name="Liu X."/>
        </authorList>
    </citation>
    <scope>NUCLEOTIDE SEQUENCE [LARGE SCALE GENOMIC DNA]</scope>
    <source>
        <strain evidence="3">W106-1 / CGMCC3.15140</strain>
    </source>
</reference>
<dbReference type="HOGENOM" id="CLU_1865837_0_0_1"/>
<dbReference type="RefSeq" id="XP_007841574.1">
    <property type="nucleotide sequence ID" value="XM_007843383.1"/>
</dbReference>
<feature type="region of interest" description="Disordered" evidence="1">
    <location>
        <begin position="112"/>
        <end position="137"/>
    </location>
</feature>
<dbReference type="EMBL" id="KI912121">
    <property type="protein sequence ID" value="ETS73856.1"/>
    <property type="molecule type" value="Genomic_DNA"/>
</dbReference>
<keyword evidence="3" id="KW-1185">Reference proteome</keyword>
<accession>W3WM27</accession>
<evidence type="ECO:0000256" key="1">
    <source>
        <dbReference type="SAM" id="MobiDB-lite"/>
    </source>
</evidence>
<name>W3WM27_PESFW</name>
<protein>
    <submittedName>
        <fullName evidence="2">Uncharacterized protein</fullName>
    </submittedName>
</protein>
<organism evidence="2 3">
    <name type="scientific">Pestalotiopsis fici (strain W106-1 / CGMCC3.15140)</name>
    <dbReference type="NCBI Taxonomy" id="1229662"/>
    <lineage>
        <taxon>Eukaryota</taxon>
        <taxon>Fungi</taxon>
        <taxon>Dikarya</taxon>
        <taxon>Ascomycota</taxon>
        <taxon>Pezizomycotina</taxon>
        <taxon>Sordariomycetes</taxon>
        <taxon>Xylariomycetidae</taxon>
        <taxon>Amphisphaeriales</taxon>
        <taxon>Sporocadaceae</taxon>
        <taxon>Pestalotiopsis</taxon>
    </lineage>
</organism>
<feature type="region of interest" description="Disordered" evidence="1">
    <location>
        <begin position="26"/>
        <end position="67"/>
    </location>
</feature>
<sequence>MPVSFIIFKRAGAASWTSIRRYLSSRRRGGGSSYDIDNGGAGSNELKAGPESSTIDNGNPGRLPKLPRIHLGNWTGFRTLLSRRENNAGATTELRTYGELNSVDEDYHAQLKRAWGSPPPPSHPRTSDSVSVPGAAV</sequence>
<gene>
    <name evidence="2" type="ORF">PFICI_14802</name>
</gene>
<dbReference type="KEGG" id="pfy:PFICI_14802"/>
<proteinExistence type="predicted"/>
<dbReference type="InParanoid" id="W3WM27"/>
<evidence type="ECO:0000313" key="3">
    <source>
        <dbReference type="Proteomes" id="UP000030651"/>
    </source>
</evidence>
<evidence type="ECO:0000313" key="2">
    <source>
        <dbReference type="EMBL" id="ETS73856.1"/>
    </source>
</evidence>
<dbReference type="Proteomes" id="UP000030651">
    <property type="component" value="Unassembled WGS sequence"/>
</dbReference>
<dbReference type="GeneID" id="19279815"/>
<dbReference type="AlphaFoldDB" id="W3WM27"/>